<comment type="caution">
    <text evidence="2">The sequence shown here is derived from an EMBL/GenBank/DDBJ whole genome shotgun (WGS) entry which is preliminary data.</text>
</comment>
<protein>
    <submittedName>
        <fullName evidence="2">Uncharacterized protein</fullName>
    </submittedName>
</protein>
<feature type="transmembrane region" description="Helical" evidence="1">
    <location>
        <begin position="225"/>
        <end position="249"/>
    </location>
</feature>
<dbReference type="AlphaFoldDB" id="A0A1X0CLT8"/>
<accession>A0A1X0CLT8</accession>
<proteinExistence type="predicted"/>
<sequence>MLLAESFIERNGTVFQILAAVLLAALTGLATWYLAHRNKATKTLDYCILSDLAIVSSDNRPDRLKIMLGTVEVNNPFVTLIRFKNTGKQVIEPDDYLDPIQICRREAAIRDWSIADESERNLADDIGLVMPVVGDNEFDEHVAIKPNTLNPGDWFDVQIIYDGSLQCRPEVTTRIKSQTRKMQEYQPKSLIDARRRTFALVAGAMLGLIGGFLSSMAIANDHSTALSVTSMMALLGTAVAMMIGGISAIRLERLRFWT</sequence>
<dbReference type="RefSeq" id="WP_083043705.1">
    <property type="nucleotide sequence ID" value="NZ_MVHP01000034.1"/>
</dbReference>
<feature type="transmembrane region" description="Helical" evidence="1">
    <location>
        <begin position="198"/>
        <end position="219"/>
    </location>
</feature>
<dbReference type="Proteomes" id="UP000192772">
    <property type="component" value="Unassembled WGS sequence"/>
</dbReference>
<name>A0A1X0CLT8_9MYCO</name>
<keyword evidence="1" id="KW-0812">Transmembrane</keyword>
<feature type="transmembrane region" description="Helical" evidence="1">
    <location>
        <begin position="12"/>
        <end position="35"/>
    </location>
</feature>
<evidence type="ECO:0000256" key="1">
    <source>
        <dbReference type="SAM" id="Phobius"/>
    </source>
</evidence>
<dbReference type="EMBL" id="MVHP01000034">
    <property type="protein sequence ID" value="ORA61084.1"/>
    <property type="molecule type" value="Genomic_DNA"/>
</dbReference>
<keyword evidence="1" id="KW-0472">Membrane</keyword>
<evidence type="ECO:0000313" key="2">
    <source>
        <dbReference type="EMBL" id="ORA61084.1"/>
    </source>
</evidence>
<organism evidence="2 3">
    <name type="scientific">Mycolicibacterium elephantis</name>
    <dbReference type="NCBI Taxonomy" id="81858"/>
    <lineage>
        <taxon>Bacteria</taxon>
        <taxon>Bacillati</taxon>
        <taxon>Actinomycetota</taxon>
        <taxon>Actinomycetes</taxon>
        <taxon>Mycobacteriales</taxon>
        <taxon>Mycobacteriaceae</taxon>
        <taxon>Mycolicibacterium</taxon>
    </lineage>
</organism>
<dbReference type="OrthoDB" id="4762681at2"/>
<evidence type="ECO:0000313" key="3">
    <source>
        <dbReference type="Proteomes" id="UP000192772"/>
    </source>
</evidence>
<keyword evidence="1" id="KW-1133">Transmembrane helix</keyword>
<reference evidence="2 3" key="1">
    <citation type="submission" date="2017-02" db="EMBL/GenBank/DDBJ databases">
        <title>The new phylogeny of genus Mycobacterium.</title>
        <authorList>
            <person name="Tortoli E."/>
            <person name="Trovato A."/>
            <person name="Cirillo D.M."/>
        </authorList>
    </citation>
    <scope>NUCLEOTIDE SEQUENCE [LARGE SCALE GENOMIC DNA]</scope>
    <source>
        <strain evidence="2 3">FI-09383</strain>
    </source>
</reference>
<gene>
    <name evidence="2" type="ORF">BST23_22345</name>
</gene>